<gene>
    <name evidence="2" type="ORF">TTRE_0000812101</name>
</gene>
<keyword evidence="3" id="KW-1185">Reference proteome</keyword>
<dbReference type="Pfam" id="PF00167">
    <property type="entry name" value="FGF"/>
    <property type="match status" value="1"/>
</dbReference>
<dbReference type="EMBL" id="HG806725">
    <property type="protein sequence ID" value="CDW59781.1"/>
    <property type="molecule type" value="Genomic_DNA"/>
</dbReference>
<dbReference type="Proteomes" id="UP000030665">
    <property type="component" value="Unassembled WGS sequence"/>
</dbReference>
<protein>
    <submittedName>
        <fullName evidence="2">Fibroblast growth factor 16</fullName>
    </submittedName>
</protein>
<proteinExistence type="inferred from homology"/>
<evidence type="ECO:0000313" key="3">
    <source>
        <dbReference type="Proteomes" id="UP000030665"/>
    </source>
</evidence>
<comment type="similarity">
    <text evidence="1">Belongs to the heparin-binding growth factors family.</text>
</comment>
<dbReference type="Gene3D" id="2.80.10.50">
    <property type="match status" value="1"/>
</dbReference>
<reference evidence="2" key="1">
    <citation type="submission" date="2014-01" db="EMBL/GenBank/DDBJ databases">
        <authorList>
            <person name="Aslett M."/>
        </authorList>
    </citation>
    <scope>NUCLEOTIDE SEQUENCE</scope>
</reference>
<dbReference type="OrthoDB" id="5920028at2759"/>
<evidence type="ECO:0000256" key="1">
    <source>
        <dbReference type="ARBA" id="ARBA00007936"/>
    </source>
</evidence>
<dbReference type="InterPro" id="IPR008996">
    <property type="entry name" value="IL1/FGF"/>
</dbReference>
<evidence type="ECO:0000313" key="2">
    <source>
        <dbReference type="EMBL" id="CDW59781.1"/>
    </source>
</evidence>
<dbReference type="GO" id="GO:0008083">
    <property type="term" value="F:growth factor activity"/>
    <property type="evidence" value="ECO:0007669"/>
    <property type="project" value="InterPro"/>
</dbReference>
<accession>A0A077ZHI5</accession>
<dbReference type="AlphaFoldDB" id="A0A077ZHI5"/>
<name>A0A077ZHI5_TRITR</name>
<sequence length="176" mass="19777">MCILAGRHMTAATAESSPTSLVSSAFLRIPTATYAAIGGAAAPFGPPLFDSDDLNEDALLNTCMRHIRRNQPSFSLSSIRLFRDATMLTGGQRSMPIHWVQYEKSNRLGKLYCRTGYHLLINNDGKVNGTHQDHNRFGKQRTFFLLTILRAHLRRGYTAHALYHFMFASENVLPTY</sequence>
<dbReference type="InterPro" id="IPR002209">
    <property type="entry name" value="Fibroblast_GF_fam"/>
</dbReference>
<dbReference type="SUPFAM" id="SSF50353">
    <property type="entry name" value="Cytokine"/>
    <property type="match status" value="1"/>
</dbReference>
<organism evidence="2 3">
    <name type="scientific">Trichuris trichiura</name>
    <name type="common">Whipworm</name>
    <name type="synonym">Trichocephalus trichiurus</name>
    <dbReference type="NCBI Taxonomy" id="36087"/>
    <lineage>
        <taxon>Eukaryota</taxon>
        <taxon>Metazoa</taxon>
        <taxon>Ecdysozoa</taxon>
        <taxon>Nematoda</taxon>
        <taxon>Enoplea</taxon>
        <taxon>Dorylaimia</taxon>
        <taxon>Trichinellida</taxon>
        <taxon>Trichuridae</taxon>
        <taxon>Trichuris</taxon>
    </lineage>
</organism>
<reference evidence="2" key="2">
    <citation type="submission" date="2014-03" db="EMBL/GenBank/DDBJ databases">
        <title>The whipworm genome and dual-species transcriptomics of an intimate host-pathogen interaction.</title>
        <authorList>
            <person name="Foth B.J."/>
            <person name="Tsai I.J."/>
            <person name="Reid A.J."/>
            <person name="Bancroft A.J."/>
            <person name="Nichol S."/>
            <person name="Tracey A."/>
            <person name="Holroyd N."/>
            <person name="Cotton J.A."/>
            <person name="Stanley E.J."/>
            <person name="Zarowiecki M."/>
            <person name="Liu J.Z."/>
            <person name="Huckvale T."/>
            <person name="Cooper P.J."/>
            <person name="Grencis R.K."/>
            <person name="Berriman M."/>
        </authorList>
    </citation>
    <scope>NUCLEOTIDE SEQUENCE [LARGE SCALE GENOMIC DNA]</scope>
</reference>